<dbReference type="Proteomes" id="UP000272942">
    <property type="component" value="Unassembled WGS sequence"/>
</dbReference>
<proteinExistence type="predicted"/>
<dbReference type="OrthoDB" id="270173at2759"/>
<dbReference type="PANTHER" id="PTHR11800">
    <property type="entry name" value="DNA-DIRECTED RNA POLYMERASE"/>
    <property type="match status" value="1"/>
</dbReference>
<dbReference type="GO" id="GO:0005736">
    <property type="term" value="C:RNA polymerase I complex"/>
    <property type="evidence" value="ECO:0007669"/>
    <property type="project" value="TreeGrafter"/>
</dbReference>
<protein>
    <submittedName>
        <fullName evidence="4">RPOLD domain-containing protein</fullName>
    </submittedName>
</protein>
<dbReference type="GO" id="GO:0003899">
    <property type="term" value="F:DNA-directed RNA polymerase activity"/>
    <property type="evidence" value="ECO:0007669"/>
    <property type="project" value="InterPro"/>
</dbReference>
<dbReference type="GO" id="GO:0006351">
    <property type="term" value="P:DNA-templated transcription"/>
    <property type="evidence" value="ECO:0007669"/>
    <property type="project" value="InterPro"/>
</dbReference>
<keyword evidence="3" id="KW-1185">Reference proteome</keyword>
<accession>A0A183BB77</accession>
<dbReference type="InterPro" id="IPR036643">
    <property type="entry name" value="RNApol_insert_sf"/>
</dbReference>
<dbReference type="AlphaFoldDB" id="A0A183BB77"/>
<dbReference type="WBParaSite" id="ECPE_0001650501-mRNA-1">
    <property type="protein sequence ID" value="ECPE_0001650501-mRNA-1"/>
    <property type="gene ID" value="ECPE_0001650501"/>
</dbReference>
<organism evidence="4">
    <name type="scientific">Echinostoma caproni</name>
    <dbReference type="NCBI Taxonomy" id="27848"/>
    <lineage>
        <taxon>Eukaryota</taxon>
        <taxon>Metazoa</taxon>
        <taxon>Spiralia</taxon>
        <taxon>Lophotrochozoa</taxon>
        <taxon>Platyhelminthes</taxon>
        <taxon>Trematoda</taxon>
        <taxon>Digenea</taxon>
        <taxon>Plagiorchiida</taxon>
        <taxon>Echinostomata</taxon>
        <taxon>Echinostomatoidea</taxon>
        <taxon>Echinostomatidae</taxon>
        <taxon>Echinostoma</taxon>
    </lineage>
</organism>
<reference evidence="4" key="1">
    <citation type="submission" date="2016-06" db="UniProtKB">
        <authorList>
            <consortium name="WormBaseParasite"/>
        </authorList>
    </citation>
    <scope>IDENTIFICATION</scope>
</reference>
<evidence type="ECO:0000313" key="3">
    <source>
        <dbReference type="Proteomes" id="UP000272942"/>
    </source>
</evidence>
<dbReference type="InterPro" id="IPR050518">
    <property type="entry name" value="Rpo3/RPB3_RNA_Pol_subunit"/>
</dbReference>
<name>A0A183BB77_9TREM</name>
<evidence type="ECO:0000313" key="4">
    <source>
        <dbReference type="WBParaSite" id="ECPE_0001650501-mRNA-1"/>
    </source>
</evidence>
<reference evidence="2 3" key="2">
    <citation type="submission" date="2018-11" db="EMBL/GenBank/DDBJ databases">
        <authorList>
            <consortium name="Pathogen Informatics"/>
        </authorList>
    </citation>
    <scope>NUCLEOTIDE SEQUENCE [LARGE SCALE GENOMIC DNA]</scope>
    <source>
        <strain evidence="2 3">Egypt</strain>
    </source>
</reference>
<dbReference type="Gene3D" id="2.170.120.12">
    <property type="entry name" value="DNA-directed RNA polymerase, insert domain"/>
    <property type="match status" value="1"/>
</dbReference>
<gene>
    <name evidence="2" type="ORF">ECPE_LOCUS16463</name>
</gene>
<dbReference type="GO" id="GO:0005666">
    <property type="term" value="C:RNA polymerase III complex"/>
    <property type="evidence" value="ECO:0007669"/>
    <property type="project" value="TreeGrafter"/>
</dbReference>
<dbReference type="SMART" id="SM00662">
    <property type="entry name" value="RPOLD"/>
    <property type="match status" value="1"/>
</dbReference>
<dbReference type="EMBL" id="UZAN01064452">
    <property type="protein sequence ID" value="VDP93735.1"/>
    <property type="molecule type" value="Genomic_DNA"/>
</dbReference>
<dbReference type="PANTHER" id="PTHR11800:SF13">
    <property type="entry name" value="DNA-DIRECTED RNA POLYMERASES I AND III SUBUNIT RPAC1"/>
    <property type="match status" value="1"/>
</dbReference>
<dbReference type="InterPro" id="IPR011263">
    <property type="entry name" value="DNA-dir_RNA_pol_RpoA/D/Rpb3"/>
</dbReference>
<dbReference type="SUPFAM" id="SSF56553">
    <property type="entry name" value="Insert subdomain of RNA polymerase alpha subunit"/>
    <property type="match status" value="1"/>
</dbReference>
<sequence length="240" mass="26213">MPDEVLCHRLGLIPLNVDPKLLSFPVKILPGTDELSEFTSTEHLVFDFHVQFNKSDAKPHSNKAGKDSSTEPAVPAVQETFGTTPPAVVSDSILINKLAVGDEIEARCLAVKGIGRDHAKFSPVSAAYYKLMPIIKLLQPVEGELAKKLQACFAPGVIGVKDTYRDEASRWLNAFRHGDLIMTGRSMGRGQMQFSLLVLQVGGLTRIGVSVGEKWWSNWACASFHPLPCGYVLVRTKGLS</sequence>
<evidence type="ECO:0000313" key="2">
    <source>
        <dbReference type="EMBL" id="VDP93735.1"/>
    </source>
</evidence>
<feature type="domain" description="DNA-directed RNA polymerase RpoA/D/Rpb3-type" evidence="1">
    <location>
        <begin position="1"/>
        <end position="200"/>
    </location>
</feature>
<evidence type="ECO:0000259" key="1">
    <source>
        <dbReference type="SMART" id="SM00662"/>
    </source>
</evidence>